<evidence type="ECO:0000259" key="7">
    <source>
        <dbReference type="Pfam" id="PF00582"/>
    </source>
</evidence>
<dbReference type="EMBL" id="LTAZ01000012">
    <property type="protein sequence ID" value="KYH24843.1"/>
    <property type="molecule type" value="Genomic_DNA"/>
</dbReference>
<feature type="domain" description="UspA" evidence="7">
    <location>
        <begin position="655"/>
        <end position="765"/>
    </location>
</feature>
<evidence type="ECO:0000256" key="2">
    <source>
        <dbReference type="ARBA" id="ARBA00022475"/>
    </source>
</evidence>
<dbReference type="PATRIC" id="fig|1008153.3.peg.3374"/>
<gene>
    <name evidence="8" type="ORF">HAPAU_32200</name>
</gene>
<dbReference type="Gene3D" id="1.20.1740.10">
    <property type="entry name" value="Amino acid/polyamine transporter I"/>
    <property type="match status" value="1"/>
</dbReference>
<keyword evidence="9" id="KW-1185">Reference proteome</keyword>
<comment type="caution">
    <text evidence="8">The sequence shown here is derived from an EMBL/GenBank/DDBJ whole genome shotgun (WGS) entry which is preliminary data.</text>
</comment>
<keyword evidence="2" id="KW-1003">Cell membrane</keyword>
<dbReference type="PANTHER" id="PTHR42770:SF11">
    <property type="entry name" value="INNER MEMBRANE TRANSPORT PROTEIN YBAT"/>
    <property type="match status" value="1"/>
</dbReference>
<feature type="transmembrane region" description="Helical" evidence="6">
    <location>
        <begin position="202"/>
        <end position="224"/>
    </location>
</feature>
<proteinExistence type="predicted"/>
<dbReference type="Gene3D" id="3.40.50.620">
    <property type="entry name" value="HUPs"/>
    <property type="match status" value="2"/>
</dbReference>
<feature type="transmembrane region" description="Helical" evidence="6">
    <location>
        <begin position="37"/>
        <end position="59"/>
    </location>
</feature>
<keyword evidence="3 6" id="KW-0812">Transmembrane</keyword>
<sequence>MVEKTRTLDFKIAFALGLGTMIAAGIFSLSGRAVYEIGSSAVIAFVIAALIASITAASYSEFASIYSENGGGYLFSSRTFENEHLLFGIGASLFMGYCATTAFYLGTMDHWVEQFVFAPALGLLGLGEIHLPGGVWGILTALLLGGLNAQGTEESGTFQLMVTGAKVAVLFAFIGGAVAYAGPTQATTTFATGFEFGDPAGIVSIAALAFITFFGFSAIAASAGEIIEPRKTVPTAIAASIVTVTVLYTFVIVAMVNAPVDDSVLRAGETAMGTVAASFMGPAGQALIVAGAIFSMVSASNASILAASSIGDLMGRQGQGPRSFSRIHQEYNTPFWSITAVTATIVTLIAVFVGLFPAEGGLSGTVPFTLGLEGLTGFANMNLLAPLAVVNVALIVSRRRFPDIDRPFSVPASPWLPIVGVLANLALITNLPPIGIVVAAIVEATLVGAYLVWGGAPDREELIEKTVTARQVTANGSGQARRIETTDAPSIGVEGTATSEEIDGSITEAESADEDRYEILVPVERPDRAAHYARLAADVGHLYGDDPVVRLLNVTEIPEQTESTAIAETATKRVDRIEDELGDIREDLDVTVLVEGHISRDVAFDILTTAREESVNRIVMGYPEKRPDITESVEYKAPCDVIFASAMDDALDLSTITIGVGGGPHHDHLLDVASLLAHRGTTVHVVNVEPTGTSGTAEDVERTLERFDDRDRVKVHTTESEEIADALIDVATAVDGPLLVGASRNRVFRRFVFGSNADKVVQRASDLDFPVLVYASETGLRGQLQSALFTPYRYFLKLQRN</sequence>
<feature type="transmembrane region" description="Helical" evidence="6">
    <location>
        <begin position="378"/>
        <end position="396"/>
    </location>
</feature>
<dbReference type="Pfam" id="PF00582">
    <property type="entry name" value="Usp"/>
    <property type="match status" value="1"/>
</dbReference>
<dbReference type="GO" id="GO:0022857">
    <property type="term" value="F:transmembrane transporter activity"/>
    <property type="evidence" value="ECO:0007669"/>
    <property type="project" value="InterPro"/>
</dbReference>
<feature type="transmembrane region" description="Helical" evidence="6">
    <location>
        <begin position="335"/>
        <end position="358"/>
    </location>
</feature>
<evidence type="ECO:0000256" key="5">
    <source>
        <dbReference type="ARBA" id="ARBA00023136"/>
    </source>
</evidence>
<dbReference type="OrthoDB" id="43026at2157"/>
<dbReference type="RefSeq" id="WP_066384564.1">
    <property type="nucleotide sequence ID" value="NZ_LTAZ01000012.1"/>
</dbReference>
<dbReference type="InterPro" id="IPR050367">
    <property type="entry name" value="APC_superfamily"/>
</dbReference>
<protein>
    <submittedName>
        <fullName evidence="8">Putative fructoselysine transporter</fullName>
    </submittedName>
</protein>
<evidence type="ECO:0000256" key="4">
    <source>
        <dbReference type="ARBA" id="ARBA00022989"/>
    </source>
</evidence>
<keyword evidence="5 6" id="KW-0472">Membrane</keyword>
<accession>A0A151AB56</accession>
<dbReference type="InterPro" id="IPR006016">
    <property type="entry name" value="UspA"/>
</dbReference>
<evidence type="ECO:0000256" key="1">
    <source>
        <dbReference type="ARBA" id="ARBA00004651"/>
    </source>
</evidence>
<dbReference type="GO" id="GO:0005886">
    <property type="term" value="C:plasma membrane"/>
    <property type="evidence" value="ECO:0007669"/>
    <property type="project" value="UniProtKB-SubCell"/>
</dbReference>
<evidence type="ECO:0000313" key="9">
    <source>
        <dbReference type="Proteomes" id="UP000075321"/>
    </source>
</evidence>
<evidence type="ECO:0000256" key="3">
    <source>
        <dbReference type="ARBA" id="ARBA00022692"/>
    </source>
</evidence>
<dbReference type="Pfam" id="PF13520">
    <property type="entry name" value="AA_permease_2"/>
    <property type="match status" value="1"/>
</dbReference>
<name>A0A151AB56_9EURY</name>
<dbReference type="InterPro" id="IPR014729">
    <property type="entry name" value="Rossmann-like_a/b/a_fold"/>
</dbReference>
<dbReference type="Proteomes" id="UP000075321">
    <property type="component" value="Unassembled WGS sequence"/>
</dbReference>
<keyword evidence="4 6" id="KW-1133">Transmembrane helix</keyword>
<reference evidence="8 9" key="1">
    <citation type="submission" date="2016-02" db="EMBL/GenBank/DDBJ databases">
        <title>Genome sequence of Halalkalicoccus paucihalophilus DSM 24557.</title>
        <authorList>
            <person name="Poehlein A."/>
            <person name="Daniel R."/>
        </authorList>
    </citation>
    <scope>NUCLEOTIDE SEQUENCE [LARGE SCALE GENOMIC DNA]</scope>
    <source>
        <strain evidence="8 9">DSM 24557</strain>
    </source>
</reference>
<dbReference type="SUPFAM" id="SSF52402">
    <property type="entry name" value="Adenine nucleotide alpha hydrolases-like"/>
    <property type="match status" value="2"/>
</dbReference>
<feature type="transmembrane region" description="Helical" evidence="6">
    <location>
        <begin position="85"/>
        <end position="105"/>
    </location>
</feature>
<dbReference type="InterPro" id="IPR002293">
    <property type="entry name" value="AA/rel_permease1"/>
</dbReference>
<dbReference type="PANTHER" id="PTHR42770">
    <property type="entry name" value="AMINO ACID TRANSPORTER-RELATED"/>
    <property type="match status" value="1"/>
</dbReference>
<evidence type="ECO:0000313" key="8">
    <source>
        <dbReference type="EMBL" id="KYH24843.1"/>
    </source>
</evidence>
<comment type="subcellular location">
    <subcellularLocation>
        <location evidence="1">Cell membrane</location>
        <topology evidence="1">Multi-pass membrane protein</topology>
    </subcellularLocation>
</comment>
<feature type="transmembrane region" description="Helical" evidence="6">
    <location>
        <begin position="434"/>
        <end position="453"/>
    </location>
</feature>
<feature type="transmembrane region" description="Helical" evidence="6">
    <location>
        <begin position="236"/>
        <end position="256"/>
    </location>
</feature>
<dbReference type="AlphaFoldDB" id="A0A151AB56"/>
<organism evidence="8 9">
    <name type="scientific">Halalkalicoccus paucihalophilus</name>
    <dbReference type="NCBI Taxonomy" id="1008153"/>
    <lineage>
        <taxon>Archaea</taxon>
        <taxon>Methanobacteriati</taxon>
        <taxon>Methanobacteriota</taxon>
        <taxon>Stenosarchaea group</taxon>
        <taxon>Halobacteria</taxon>
        <taxon>Halobacteriales</taxon>
        <taxon>Halococcaceae</taxon>
        <taxon>Halalkalicoccus</taxon>
    </lineage>
</organism>
<dbReference type="CDD" id="cd00293">
    <property type="entry name" value="USP-like"/>
    <property type="match status" value="1"/>
</dbReference>
<feature type="transmembrane region" description="Helical" evidence="6">
    <location>
        <begin position="129"/>
        <end position="148"/>
    </location>
</feature>
<feature type="transmembrane region" description="Helical" evidence="6">
    <location>
        <begin position="12"/>
        <end position="31"/>
    </location>
</feature>
<feature type="transmembrane region" description="Helical" evidence="6">
    <location>
        <begin position="160"/>
        <end position="182"/>
    </location>
</feature>
<feature type="transmembrane region" description="Helical" evidence="6">
    <location>
        <begin position="408"/>
        <end position="428"/>
    </location>
</feature>
<evidence type="ECO:0000256" key="6">
    <source>
        <dbReference type="SAM" id="Phobius"/>
    </source>
</evidence>